<protein>
    <submittedName>
        <fullName evidence="2">Uncharacterized protein</fullName>
    </submittedName>
</protein>
<evidence type="ECO:0000256" key="1">
    <source>
        <dbReference type="SAM" id="Phobius"/>
    </source>
</evidence>
<keyword evidence="1" id="KW-0472">Membrane</keyword>
<accession>A0A7W9SHX8</accession>
<proteinExistence type="predicted"/>
<dbReference type="EMBL" id="JACHHH010000008">
    <property type="protein sequence ID" value="MBB6041740.1"/>
    <property type="molecule type" value="Genomic_DNA"/>
</dbReference>
<evidence type="ECO:0000313" key="2">
    <source>
        <dbReference type="EMBL" id="MBB6041740.1"/>
    </source>
</evidence>
<reference evidence="2 3" key="1">
    <citation type="submission" date="2020-08" db="EMBL/GenBank/DDBJ databases">
        <title>Genomic Encyclopedia of Type Strains, Phase IV (KMG-IV): sequencing the most valuable type-strain genomes for metagenomic binning, comparative biology and taxonomic classification.</title>
        <authorList>
            <person name="Goeker M."/>
        </authorList>
    </citation>
    <scope>NUCLEOTIDE SEQUENCE [LARGE SCALE GENOMIC DNA]</scope>
    <source>
        <strain evidence="2 3">DSM 17245</strain>
    </source>
</reference>
<dbReference type="Proteomes" id="UP000522163">
    <property type="component" value="Unassembled WGS sequence"/>
</dbReference>
<keyword evidence="1" id="KW-1133">Transmembrane helix</keyword>
<dbReference type="AlphaFoldDB" id="A0A7W9SHX8"/>
<organism evidence="2 3">
    <name type="scientific">Oribacterium sinus</name>
    <dbReference type="NCBI Taxonomy" id="237576"/>
    <lineage>
        <taxon>Bacteria</taxon>
        <taxon>Bacillati</taxon>
        <taxon>Bacillota</taxon>
        <taxon>Clostridia</taxon>
        <taxon>Lachnospirales</taxon>
        <taxon>Lachnospiraceae</taxon>
        <taxon>Oribacterium</taxon>
    </lineage>
</organism>
<name>A0A7W9SHX8_9FIRM</name>
<sequence>MEKSPSSIKFLKICIYIVITVFVLFLSFTRPVKEYSIQDFMTILEGGNNG</sequence>
<feature type="transmembrane region" description="Helical" evidence="1">
    <location>
        <begin position="6"/>
        <end position="28"/>
    </location>
</feature>
<comment type="caution">
    <text evidence="2">The sequence shown here is derived from an EMBL/GenBank/DDBJ whole genome shotgun (WGS) entry which is preliminary data.</text>
</comment>
<gene>
    <name evidence="2" type="ORF">HNQ46_001730</name>
</gene>
<keyword evidence="1" id="KW-0812">Transmembrane</keyword>
<evidence type="ECO:0000313" key="3">
    <source>
        <dbReference type="Proteomes" id="UP000522163"/>
    </source>
</evidence>